<evidence type="ECO:0000313" key="1">
    <source>
        <dbReference type="EMBL" id="RKK52373.1"/>
    </source>
</evidence>
<evidence type="ECO:0000313" key="2">
    <source>
        <dbReference type="Proteomes" id="UP000285084"/>
    </source>
</evidence>
<name>A0A420M6Y1_FUSOX</name>
<protein>
    <submittedName>
        <fullName evidence="1">Uncharacterized protein</fullName>
    </submittedName>
</protein>
<comment type="caution">
    <text evidence="1">The sequence shown here is derived from an EMBL/GenBank/DDBJ whole genome shotgun (WGS) entry which is preliminary data.</text>
</comment>
<sequence>MCSFAIFLQSLDSLSGASFSTSSHKNGGLHNNSGTIGMALSFATSSPLGRRGCQLPKGARCSAWLSAALKLTSETALNHHKRTPGYAEHSGVACCPIEAASTTADPAR</sequence>
<gene>
    <name evidence="1" type="ORF">BFJ69_g17890</name>
</gene>
<dbReference type="Proteomes" id="UP000285084">
    <property type="component" value="Unassembled WGS sequence"/>
</dbReference>
<dbReference type="EMBL" id="MRCX01001164">
    <property type="protein sequence ID" value="RKK52373.1"/>
    <property type="molecule type" value="Genomic_DNA"/>
</dbReference>
<accession>A0A420M6Y1</accession>
<organism evidence="1 2">
    <name type="scientific">Fusarium oxysporum</name>
    <name type="common">Fusarium vascular wilt</name>
    <dbReference type="NCBI Taxonomy" id="5507"/>
    <lineage>
        <taxon>Eukaryota</taxon>
        <taxon>Fungi</taxon>
        <taxon>Dikarya</taxon>
        <taxon>Ascomycota</taxon>
        <taxon>Pezizomycotina</taxon>
        <taxon>Sordariomycetes</taxon>
        <taxon>Hypocreomycetidae</taxon>
        <taxon>Hypocreales</taxon>
        <taxon>Nectriaceae</taxon>
        <taxon>Fusarium</taxon>
        <taxon>Fusarium oxysporum species complex</taxon>
    </lineage>
</organism>
<dbReference type="AlphaFoldDB" id="A0A420M6Y1"/>
<reference evidence="1 2" key="1">
    <citation type="journal article" date="2018" name="Sci. Rep.">
        <title>Characterisation of pathogen-specific regions and novel effector candidates in Fusarium oxysporum f. sp. cepae.</title>
        <authorList>
            <person name="Armitage A.D."/>
            <person name="Taylor A."/>
            <person name="Sobczyk M.K."/>
            <person name="Baxter L."/>
            <person name="Greenfield B.P."/>
            <person name="Bates H.J."/>
            <person name="Wilson F."/>
            <person name="Jackson A.C."/>
            <person name="Ott S."/>
            <person name="Harrison R.J."/>
            <person name="Clarkson J.P."/>
        </authorList>
    </citation>
    <scope>NUCLEOTIDE SEQUENCE [LARGE SCALE GENOMIC DNA]</scope>
    <source>
        <strain evidence="1 2">Fo_A13</strain>
    </source>
</reference>
<proteinExistence type="predicted"/>